<dbReference type="Pfam" id="PF18593">
    <property type="entry name" value="CdiI_2"/>
    <property type="match status" value="1"/>
</dbReference>
<comment type="caution">
    <text evidence="2">The sequence shown here is derived from an EMBL/GenBank/DDBJ whole genome shotgun (WGS) entry which is preliminary data.</text>
</comment>
<evidence type="ECO:0000313" key="3">
    <source>
        <dbReference type="Proteomes" id="UP001499974"/>
    </source>
</evidence>
<sequence>MRVATEEEWPALWQLMGAYLHQDFDAFGTIDDNIDLFVLESPDLAPALPAEVQRALDQFSTEPELEAFVDDLGCQVLPPGDLTYREWLTQIADRVRAAAA</sequence>
<dbReference type="EMBL" id="BAABKM010000002">
    <property type="protein sequence ID" value="GAA4698401.1"/>
    <property type="molecule type" value="Genomic_DNA"/>
</dbReference>
<keyword evidence="3" id="KW-1185">Reference proteome</keyword>
<dbReference type="RefSeq" id="WP_345520444.1">
    <property type="nucleotide sequence ID" value="NZ_BAABKM010000002.1"/>
</dbReference>
<accession>A0ABP8X0P0</accession>
<name>A0ABP8X0P0_9ACTN</name>
<feature type="domain" description="CdiI immunity protein" evidence="1">
    <location>
        <begin position="8"/>
        <end position="95"/>
    </location>
</feature>
<gene>
    <name evidence="2" type="ORF">GCM10023349_13170</name>
</gene>
<proteinExistence type="predicted"/>
<dbReference type="InterPro" id="IPR041129">
    <property type="entry name" value="CdiI_2"/>
</dbReference>
<evidence type="ECO:0000259" key="1">
    <source>
        <dbReference type="Pfam" id="PF18593"/>
    </source>
</evidence>
<evidence type="ECO:0000313" key="2">
    <source>
        <dbReference type="EMBL" id="GAA4698401.1"/>
    </source>
</evidence>
<dbReference type="Proteomes" id="UP001499974">
    <property type="component" value="Unassembled WGS sequence"/>
</dbReference>
<protein>
    <recommendedName>
        <fullName evidence="1">CdiI immunity protein domain-containing protein</fullName>
    </recommendedName>
</protein>
<organism evidence="2 3">
    <name type="scientific">Nocardioides conyzicola</name>
    <dbReference type="NCBI Taxonomy" id="1651781"/>
    <lineage>
        <taxon>Bacteria</taxon>
        <taxon>Bacillati</taxon>
        <taxon>Actinomycetota</taxon>
        <taxon>Actinomycetes</taxon>
        <taxon>Propionibacteriales</taxon>
        <taxon>Nocardioidaceae</taxon>
        <taxon>Nocardioides</taxon>
    </lineage>
</organism>
<reference evidence="3" key="1">
    <citation type="journal article" date="2019" name="Int. J. Syst. Evol. Microbiol.">
        <title>The Global Catalogue of Microorganisms (GCM) 10K type strain sequencing project: providing services to taxonomists for standard genome sequencing and annotation.</title>
        <authorList>
            <consortium name="The Broad Institute Genomics Platform"/>
            <consortium name="The Broad Institute Genome Sequencing Center for Infectious Disease"/>
            <person name="Wu L."/>
            <person name="Ma J."/>
        </authorList>
    </citation>
    <scope>NUCLEOTIDE SEQUENCE [LARGE SCALE GENOMIC DNA]</scope>
    <source>
        <strain evidence="3">JCM 18531</strain>
    </source>
</reference>